<feature type="non-terminal residue" evidence="2">
    <location>
        <position position="63"/>
    </location>
</feature>
<organism evidence="2 3">
    <name type="scientific">Symbiodinium pilosum</name>
    <name type="common">Dinoflagellate</name>
    <dbReference type="NCBI Taxonomy" id="2952"/>
    <lineage>
        <taxon>Eukaryota</taxon>
        <taxon>Sar</taxon>
        <taxon>Alveolata</taxon>
        <taxon>Dinophyceae</taxon>
        <taxon>Suessiales</taxon>
        <taxon>Symbiodiniaceae</taxon>
        <taxon>Symbiodinium</taxon>
    </lineage>
</organism>
<protein>
    <submittedName>
        <fullName evidence="2">Uncharacterized protein</fullName>
    </submittedName>
</protein>
<dbReference type="Proteomes" id="UP000649617">
    <property type="component" value="Unassembled WGS sequence"/>
</dbReference>
<evidence type="ECO:0000256" key="1">
    <source>
        <dbReference type="SAM" id="MobiDB-lite"/>
    </source>
</evidence>
<gene>
    <name evidence="2" type="ORF">SPIL2461_LOCUS15212</name>
</gene>
<sequence>RGASRPDDQDEDDKEGEGITLKEGPGATRPTEAEADSAEASQECALACVKEEQQSDDSIFEPV</sequence>
<evidence type="ECO:0000313" key="3">
    <source>
        <dbReference type="Proteomes" id="UP000649617"/>
    </source>
</evidence>
<reference evidence="2" key="1">
    <citation type="submission" date="2021-02" db="EMBL/GenBank/DDBJ databases">
        <authorList>
            <person name="Dougan E. K."/>
            <person name="Rhodes N."/>
            <person name="Thang M."/>
            <person name="Chan C."/>
        </authorList>
    </citation>
    <scope>NUCLEOTIDE SEQUENCE</scope>
</reference>
<proteinExistence type="predicted"/>
<keyword evidence="3" id="KW-1185">Reference proteome</keyword>
<accession>A0A812U863</accession>
<comment type="caution">
    <text evidence="2">The sequence shown here is derived from an EMBL/GenBank/DDBJ whole genome shotgun (WGS) entry which is preliminary data.</text>
</comment>
<dbReference type="AlphaFoldDB" id="A0A812U863"/>
<evidence type="ECO:0000313" key="2">
    <source>
        <dbReference type="EMBL" id="CAE7566652.1"/>
    </source>
</evidence>
<feature type="non-terminal residue" evidence="2">
    <location>
        <position position="1"/>
    </location>
</feature>
<name>A0A812U863_SYMPI</name>
<feature type="region of interest" description="Disordered" evidence="1">
    <location>
        <begin position="1"/>
        <end position="40"/>
    </location>
</feature>
<dbReference type="EMBL" id="CAJNIZ010036659">
    <property type="protein sequence ID" value="CAE7566652.1"/>
    <property type="molecule type" value="Genomic_DNA"/>
</dbReference>